<evidence type="ECO:0000259" key="1">
    <source>
        <dbReference type="Pfam" id="PF13672"/>
    </source>
</evidence>
<accession>A0A0F7HBW8</accession>
<dbReference type="Gene3D" id="3.60.40.10">
    <property type="entry name" value="PPM-type phosphatase domain"/>
    <property type="match status" value="1"/>
</dbReference>
<organism evidence="2 3">
    <name type="scientific">Serratia fonticola</name>
    <dbReference type="NCBI Taxonomy" id="47917"/>
    <lineage>
        <taxon>Bacteria</taxon>
        <taxon>Pseudomonadati</taxon>
        <taxon>Pseudomonadota</taxon>
        <taxon>Gammaproteobacteria</taxon>
        <taxon>Enterobacterales</taxon>
        <taxon>Yersiniaceae</taxon>
        <taxon>Serratia</taxon>
    </lineage>
</organism>
<sequence length="242" mass="26517">MKKWQVYAASATGAAHLARDIPCQDAFHWAVVDERLVAAVCDGAGSASQSATGADFVSRQLVERLSWQPSGALTPELIQQMLEQIRMDLYFLATEANNQLEDYACTLVAAWIDEQQVCLIHLGDGVAAVRTASGDEQLSVPENGEYANQTWFLTSENWREHLRITFVSLPVDQLILMSDGVQPFALDKSGQALFEPFMGPVIRYLQQTAEEPGSSALQATLGDPRTSEITGDDKTLLIALRS</sequence>
<gene>
    <name evidence="2" type="ORF">NCTC13193_00685</name>
</gene>
<dbReference type="SUPFAM" id="SSF81606">
    <property type="entry name" value="PP2C-like"/>
    <property type="match status" value="1"/>
</dbReference>
<dbReference type="RefSeq" id="WP_024484733.1">
    <property type="nucleotide sequence ID" value="NZ_CAMFLQ010000024.1"/>
</dbReference>
<protein>
    <recommendedName>
        <fullName evidence="1">PPM-type phosphatase domain-containing protein</fullName>
    </recommendedName>
</protein>
<evidence type="ECO:0000313" key="3">
    <source>
        <dbReference type="Proteomes" id="UP000270487"/>
    </source>
</evidence>
<dbReference type="Pfam" id="PF13672">
    <property type="entry name" value="PP2C_2"/>
    <property type="match status" value="1"/>
</dbReference>
<dbReference type="EMBL" id="LR134492">
    <property type="protein sequence ID" value="VEI63182.1"/>
    <property type="molecule type" value="Genomic_DNA"/>
</dbReference>
<proteinExistence type="predicted"/>
<dbReference type="GeneID" id="30320746"/>
<evidence type="ECO:0000313" key="2">
    <source>
        <dbReference type="EMBL" id="VEI63182.1"/>
    </source>
</evidence>
<feature type="domain" description="PPM-type phosphatase" evidence="1">
    <location>
        <begin position="12"/>
        <end position="220"/>
    </location>
</feature>
<dbReference type="InterPro" id="IPR001932">
    <property type="entry name" value="PPM-type_phosphatase-like_dom"/>
</dbReference>
<name>A0A0F7HBW8_SERFO</name>
<dbReference type="Proteomes" id="UP000270487">
    <property type="component" value="Chromosome"/>
</dbReference>
<reference evidence="2 3" key="1">
    <citation type="submission" date="2018-12" db="EMBL/GenBank/DDBJ databases">
        <authorList>
            <consortium name="Pathogen Informatics"/>
        </authorList>
    </citation>
    <scope>NUCLEOTIDE SEQUENCE [LARGE SCALE GENOMIC DNA]</scope>
    <source>
        <strain evidence="2 3">NCTC13193</strain>
    </source>
</reference>
<dbReference type="InterPro" id="IPR036457">
    <property type="entry name" value="PPM-type-like_dom_sf"/>
</dbReference>
<dbReference type="AlphaFoldDB" id="A0A0F7HBW8"/>
<dbReference type="KEGG" id="sfw:WN53_11260"/>